<gene>
    <name evidence="2" type="ORF">SporoS204_08390</name>
</gene>
<evidence type="ECO:0000313" key="3">
    <source>
        <dbReference type="Proteomes" id="UP000192486"/>
    </source>
</evidence>
<sequence length="265" mass="29584">MKADLHVHSHYSDGSDSISTVFQKAAQAGLTHISFVDHDTVAGWEEIRTVSENFGIIALPGVEISAYDFQRQRKVHVLGYNYDPTAIHIQSICQPLLERRHAHSLWQIEQIVRAGYVLDEDRVLESAKPSGTVYKQHIMKELTKDPFTSVAYQQLYKELFKGQGVASGDIEYIDVYDAVEAIKADGGLAVVAHPGQLDSYDLIVELVEAGLDGIERNHFDHTAEDSRRVEELAEQYHLLMTGGTDYHGVFGKEIDIGDIVSPSDF</sequence>
<keyword evidence="3" id="KW-1185">Reference proteome</keyword>
<dbReference type="InterPro" id="IPR004013">
    <property type="entry name" value="PHP_dom"/>
</dbReference>
<evidence type="ECO:0000259" key="1">
    <source>
        <dbReference type="SMART" id="SM00481"/>
    </source>
</evidence>
<dbReference type="PANTHER" id="PTHR42924:SF3">
    <property type="entry name" value="POLYMERASE_HISTIDINOL PHOSPHATASE N-TERMINAL DOMAIN-CONTAINING PROTEIN"/>
    <property type="match status" value="1"/>
</dbReference>
<dbReference type="InterPro" id="IPR016195">
    <property type="entry name" value="Pol/histidinol_Pase-like"/>
</dbReference>
<dbReference type="RefSeq" id="WP_029053996.1">
    <property type="nucleotide sequence ID" value="NZ_CP015108.1"/>
</dbReference>
<name>A0ABN4YUJ2_SPOUR</name>
<dbReference type="Gene3D" id="1.10.150.650">
    <property type="match status" value="1"/>
</dbReference>
<dbReference type="InterPro" id="IPR052018">
    <property type="entry name" value="PHP_domain"/>
</dbReference>
<proteinExistence type="predicted"/>
<dbReference type="CDD" id="cd07438">
    <property type="entry name" value="PHP_HisPPase_AMP"/>
    <property type="match status" value="1"/>
</dbReference>
<dbReference type="SUPFAM" id="SSF89550">
    <property type="entry name" value="PHP domain-like"/>
    <property type="match status" value="1"/>
</dbReference>
<dbReference type="Gene3D" id="3.20.20.140">
    <property type="entry name" value="Metal-dependent hydrolases"/>
    <property type="match status" value="1"/>
</dbReference>
<accession>A0ABN4YUJ2</accession>
<dbReference type="Pfam" id="PF02811">
    <property type="entry name" value="PHP"/>
    <property type="match status" value="1"/>
</dbReference>
<dbReference type="Proteomes" id="UP000192486">
    <property type="component" value="Chromosome"/>
</dbReference>
<organism evidence="2 3">
    <name type="scientific">Sporosarcina ureae</name>
    <dbReference type="NCBI Taxonomy" id="1571"/>
    <lineage>
        <taxon>Bacteria</taxon>
        <taxon>Bacillati</taxon>
        <taxon>Bacillota</taxon>
        <taxon>Bacilli</taxon>
        <taxon>Bacillales</taxon>
        <taxon>Caryophanaceae</taxon>
        <taxon>Sporosarcina</taxon>
    </lineage>
</organism>
<protein>
    <submittedName>
        <fullName evidence="2">Phosphatase</fullName>
    </submittedName>
</protein>
<dbReference type="EMBL" id="CP015108">
    <property type="protein sequence ID" value="ARF15719.1"/>
    <property type="molecule type" value="Genomic_DNA"/>
</dbReference>
<dbReference type="PANTHER" id="PTHR42924">
    <property type="entry name" value="EXONUCLEASE"/>
    <property type="match status" value="1"/>
</dbReference>
<reference evidence="2 3" key="1">
    <citation type="submission" date="2016-04" db="EMBL/GenBank/DDBJ databases">
        <title>Comparative Genomics and Epigenetics of Sporosarcina ureae.</title>
        <authorList>
            <person name="Oliver A.S."/>
            <person name="Cooper K.K."/>
        </authorList>
    </citation>
    <scope>NUCLEOTIDE SEQUENCE [LARGE SCALE GENOMIC DNA]</scope>
    <source>
        <strain evidence="2 3">S204</strain>
    </source>
</reference>
<evidence type="ECO:0000313" key="2">
    <source>
        <dbReference type="EMBL" id="ARF15719.1"/>
    </source>
</evidence>
<dbReference type="SMART" id="SM00481">
    <property type="entry name" value="POLIIIAc"/>
    <property type="match status" value="1"/>
</dbReference>
<feature type="domain" description="Polymerase/histidinol phosphatase N-terminal" evidence="1">
    <location>
        <begin position="3"/>
        <end position="68"/>
    </location>
</feature>
<dbReference type="InterPro" id="IPR003141">
    <property type="entry name" value="Pol/His_phosphatase_N"/>
</dbReference>